<dbReference type="InterPro" id="IPR018656">
    <property type="entry name" value="DUF2087"/>
</dbReference>
<dbReference type="Pfam" id="PF09860">
    <property type="entry name" value="DUF2087"/>
    <property type="match status" value="1"/>
</dbReference>
<proteinExistence type="predicted"/>
<sequence length="112" mass="13383">MNKFEERFPVTDRERSDLIQRFFPKGPDGPLSHIPKKEKRKLVVLRHLADTFEPGKRYTEKEVNEALKARFEDHATLRRNLIDYRFMDREPNGSHYWLRTTDAAERGEPERG</sequence>
<evidence type="ECO:0000313" key="2">
    <source>
        <dbReference type="EMBL" id="MBB6669874.1"/>
    </source>
</evidence>
<gene>
    <name evidence="2" type="ORF">H7C19_04140</name>
</gene>
<name>A0A7X0RPJ5_9BACL</name>
<keyword evidence="3" id="KW-1185">Reference proteome</keyword>
<dbReference type="EMBL" id="JACJVP010000005">
    <property type="protein sequence ID" value="MBB6669874.1"/>
    <property type="molecule type" value="Genomic_DNA"/>
</dbReference>
<protein>
    <submittedName>
        <fullName evidence="2">DUF2087 domain-containing protein</fullName>
    </submittedName>
</protein>
<accession>A0A7X0RPJ5</accession>
<organism evidence="2 3">
    <name type="scientific">Cohnella nanjingensis</name>
    <dbReference type="NCBI Taxonomy" id="1387779"/>
    <lineage>
        <taxon>Bacteria</taxon>
        <taxon>Bacillati</taxon>
        <taxon>Bacillota</taxon>
        <taxon>Bacilli</taxon>
        <taxon>Bacillales</taxon>
        <taxon>Paenibacillaceae</taxon>
        <taxon>Cohnella</taxon>
    </lineage>
</organism>
<feature type="domain" description="DUF2087" evidence="1">
    <location>
        <begin position="31"/>
        <end position="98"/>
    </location>
</feature>
<reference evidence="2 3" key="1">
    <citation type="submission" date="2020-08" db="EMBL/GenBank/DDBJ databases">
        <title>Cohnella phylogeny.</title>
        <authorList>
            <person name="Dunlap C."/>
        </authorList>
    </citation>
    <scope>NUCLEOTIDE SEQUENCE [LARGE SCALE GENOMIC DNA]</scope>
    <source>
        <strain evidence="2 3">DSM 28246</strain>
    </source>
</reference>
<comment type="caution">
    <text evidence="2">The sequence shown here is derived from an EMBL/GenBank/DDBJ whole genome shotgun (WGS) entry which is preliminary data.</text>
</comment>
<dbReference type="Proteomes" id="UP000547209">
    <property type="component" value="Unassembled WGS sequence"/>
</dbReference>
<dbReference type="AlphaFoldDB" id="A0A7X0RPJ5"/>
<dbReference type="RefSeq" id="WP_185141317.1">
    <property type="nucleotide sequence ID" value="NZ_JACJVP010000005.1"/>
</dbReference>
<evidence type="ECO:0000313" key="3">
    <source>
        <dbReference type="Proteomes" id="UP000547209"/>
    </source>
</evidence>
<evidence type="ECO:0000259" key="1">
    <source>
        <dbReference type="Pfam" id="PF09860"/>
    </source>
</evidence>